<dbReference type="Proteomes" id="UP001603978">
    <property type="component" value="Unassembled WGS sequence"/>
</dbReference>
<dbReference type="Gene3D" id="3.40.50.150">
    <property type="entry name" value="Vaccinia Virus protein VP39"/>
    <property type="match status" value="1"/>
</dbReference>
<evidence type="ECO:0000256" key="8">
    <source>
        <dbReference type="SAM" id="MobiDB-lite"/>
    </source>
</evidence>
<dbReference type="PROSITE" id="PS00094">
    <property type="entry name" value="C5_MTASE_1"/>
    <property type="match status" value="1"/>
</dbReference>
<evidence type="ECO:0000256" key="3">
    <source>
        <dbReference type="ARBA" id="ARBA00022691"/>
    </source>
</evidence>
<evidence type="ECO:0000313" key="10">
    <source>
        <dbReference type="Proteomes" id="UP001603978"/>
    </source>
</evidence>
<sequence length="388" mass="41376">MSPFLGPWIGSLCTGYGGLDMAVMDVYGARAAWCADNDPHVGKILDKRYPTVPNLGDLTAVDWKGVPRVDIVTAGFPCQDISYAGRHAGMRKDTRSGLCFTIVDALRVLQPGLVIVENVAALRSRGLDRVLGNLALLGYHTAWTCLRASDVGAPHRRERLFLLAAHPERTRLAQRGQPAEQEGRRPPAEPAGCGLRLPASNPGSVQSQRRGGPSDLAQPTSPPAATTGDATGHRDQTAADAAGQRQRDSGPPAEPGLSTTAVCGPATDPEGLRRDQGLPVADRLSGASDAAGNRRPDWGIYEPAVRRWEAVFGWPAPDPTELGTRGQPRLSARFVEWMMGLPSGWVTDIDIPRTAQMRALGNGVIPQQAKRALGLLIDLAGQHGEGEQ</sequence>
<dbReference type="GO" id="GO:0032259">
    <property type="term" value="P:methylation"/>
    <property type="evidence" value="ECO:0007669"/>
    <property type="project" value="UniProtKB-KW"/>
</dbReference>
<dbReference type="PANTHER" id="PTHR46098">
    <property type="entry name" value="TRNA (CYTOSINE(38)-C(5))-METHYLTRANSFERASE"/>
    <property type="match status" value="1"/>
</dbReference>
<dbReference type="InterPro" id="IPR050750">
    <property type="entry name" value="C5-MTase"/>
</dbReference>
<keyword evidence="10" id="KW-1185">Reference proteome</keyword>
<keyword evidence="3 5" id="KW-0949">S-adenosyl-L-methionine</keyword>
<evidence type="ECO:0000256" key="6">
    <source>
        <dbReference type="RuleBase" id="RU000416"/>
    </source>
</evidence>
<dbReference type="PRINTS" id="PR00105">
    <property type="entry name" value="C5METTRFRASE"/>
</dbReference>
<evidence type="ECO:0000256" key="4">
    <source>
        <dbReference type="ARBA" id="ARBA00022747"/>
    </source>
</evidence>
<comment type="caution">
    <text evidence="9">The sequence shown here is derived from an EMBL/GenBank/DDBJ whole genome shotgun (WGS) entry which is preliminary data.</text>
</comment>
<reference evidence="9 10" key="1">
    <citation type="submission" date="2024-10" db="EMBL/GenBank/DDBJ databases">
        <authorList>
            <person name="Topkara A.R."/>
            <person name="Saygin H."/>
        </authorList>
    </citation>
    <scope>NUCLEOTIDE SEQUENCE [LARGE SCALE GENOMIC DNA]</scope>
    <source>
        <strain evidence="9 10">M3C6</strain>
    </source>
</reference>
<dbReference type="InterPro" id="IPR001525">
    <property type="entry name" value="C5_MeTfrase"/>
</dbReference>
<dbReference type="NCBIfam" id="TIGR00675">
    <property type="entry name" value="dcm"/>
    <property type="match status" value="1"/>
</dbReference>
<name>A0ABW7ADJ5_9ACTN</name>
<feature type="region of interest" description="Disordered" evidence="8">
    <location>
        <begin position="168"/>
        <end position="297"/>
    </location>
</feature>
<keyword evidence="1 5" id="KW-0489">Methyltransferase</keyword>
<dbReference type="GO" id="GO:0003886">
    <property type="term" value="F:DNA (cytosine-5-)-methyltransferase activity"/>
    <property type="evidence" value="ECO:0007669"/>
    <property type="project" value="UniProtKB-EC"/>
</dbReference>
<evidence type="ECO:0000256" key="5">
    <source>
        <dbReference type="PROSITE-ProRule" id="PRU01016"/>
    </source>
</evidence>
<comment type="similarity">
    <text evidence="5 6">Belongs to the class I-like SAM-binding methyltransferase superfamily. C5-methyltransferase family.</text>
</comment>
<dbReference type="EC" id="2.1.1.37" evidence="7"/>
<dbReference type="InterPro" id="IPR029063">
    <property type="entry name" value="SAM-dependent_MTases_sf"/>
</dbReference>
<organism evidence="9 10">
    <name type="scientific">Nonomuraea marmarensis</name>
    <dbReference type="NCBI Taxonomy" id="3351344"/>
    <lineage>
        <taxon>Bacteria</taxon>
        <taxon>Bacillati</taxon>
        <taxon>Actinomycetota</taxon>
        <taxon>Actinomycetes</taxon>
        <taxon>Streptosporangiales</taxon>
        <taxon>Streptosporangiaceae</taxon>
        <taxon>Nonomuraea</taxon>
    </lineage>
</organism>
<dbReference type="InterPro" id="IPR018117">
    <property type="entry name" value="C5_DNA_meth_AS"/>
</dbReference>
<dbReference type="EMBL" id="JBICRM010000011">
    <property type="protein sequence ID" value="MFG1705437.1"/>
    <property type="molecule type" value="Genomic_DNA"/>
</dbReference>
<evidence type="ECO:0000313" key="9">
    <source>
        <dbReference type="EMBL" id="MFG1705437.1"/>
    </source>
</evidence>
<dbReference type="SUPFAM" id="SSF53335">
    <property type="entry name" value="S-adenosyl-L-methionine-dependent methyltransferases"/>
    <property type="match status" value="1"/>
</dbReference>
<protein>
    <recommendedName>
        <fullName evidence="7">Cytosine-specific methyltransferase</fullName>
        <ecNumber evidence="7">2.1.1.37</ecNumber>
    </recommendedName>
</protein>
<feature type="active site" evidence="5">
    <location>
        <position position="78"/>
    </location>
</feature>
<keyword evidence="2 5" id="KW-0808">Transferase</keyword>
<accession>A0ABW7ADJ5</accession>
<dbReference type="RefSeq" id="WP_393167448.1">
    <property type="nucleotide sequence ID" value="NZ_JBICRM010000011.1"/>
</dbReference>
<evidence type="ECO:0000256" key="1">
    <source>
        <dbReference type="ARBA" id="ARBA00022603"/>
    </source>
</evidence>
<comment type="catalytic activity">
    <reaction evidence="7">
        <text>a 2'-deoxycytidine in DNA + S-adenosyl-L-methionine = a 5-methyl-2'-deoxycytidine in DNA + S-adenosyl-L-homocysteine + H(+)</text>
        <dbReference type="Rhea" id="RHEA:13681"/>
        <dbReference type="Rhea" id="RHEA-COMP:11369"/>
        <dbReference type="Rhea" id="RHEA-COMP:11370"/>
        <dbReference type="ChEBI" id="CHEBI:15378"/>
        <dbReference type="ChEBI" id="CHEBI:57856"/>
        <dbReference type="ChEBI" id="CHEBI:59789"/>
        <dbReference type="ChEBI" id="CHEBI:85452"/>
        <dbReference type="ChEBI" id="CHEBI:85454"/>
        <dbReference type="EC" id="2.1.1.37"/>
    </reaction>
</comment>
<dbReference type="Pfam" id="PF00145">
    <property type="entry name" value="DNA_methylase"/>
    <property type="match status" value="1"/>
</dbReference>
<evidence type="ECO:0000256" key="2">
    <source>
        <dbReference type="ARBA" id="ARBA00022679"/>
    </source>
</evidence>
<keyword evidence="4" id="KW-0680">Restriction system</keyword>
<proteinExistence type="inferred from homology"/>
<dbReference type="PROSITE" id="PS51679">
    <property type="entry name" value="SAM_MT_C5"/>
    <property type="match status" value="1"/>
</dbReference>
<evidence type="ECO:0000256" key="7">
    <source>
        <dbReference type="RuleBase" id="RU000417"/>
    </source>
</evidence>
<gene>
    <name evidence="9" type="primary">dcm</name>
    <name evidence="9" type="ORF">ACFLIM_19790</name>
</gene>
<dbReference type="PANTHER" id="PTHR46098:SF1">
    <property type="entry name" value="TRNA (CYTOSINE(38)-C(5))-METHYLTRANSFERASE"/>
    <property type="match status" value="1"/>
</dbReference>